<gene>
    <name evidence="3" type="primary">DCLK3</name>
</gene>
<dbReference type="InterPro" id="IPR036961">
    <property type="entry name" value="Kinesin_motor_dom_sf"/>
</dbReference>
<accession>A0AAY4B0Q7</accession>
<evidence type="ECO:0000256" key="1">
    <source>
        <dbReference type="ARBA" id="ARBA00022741"/>
    </source>
</evidence>
<keyword evidence="1" id="KW-0547">Nucleotide-binding</keyword>
<proteinExistence type="predicted"/>
<reference evidence="3" key="2">
    <citation type="submission" date="2025-08" db="UniProtKB">
        <authorList>
            <consortium name="Ensembl"/>
        </authorList>
    </citation>
    <scope>IDENTIFICATION</scope>
</reference>
<protein>
    <submittedName>
        <fullName evidence="3">Uncharacterized protein</fullName>
    </submittedName>
</protein>
<dbReference type="Gene3D" id="3.40.850.10">
    <property type="entry name" value="Kinesin motor domain"/>
    <property type="match status" value="1"/>
</dbReference>
<dbReference type="InterPro" id="IPR027417">
    <property type="entry name" value="P-loop_NTPase"/>
</dbReference>
<evidence type="ECO:0000313" key="3">
    <source>
        <dbReference type="Ensembl" id="ENSDCDP00010014572.1"/>
    </source>
</evidence>
<dbReference type="Ensembl" id="ENSDCDT00010015352.1">
    <property type="protein sequence ID" value="ENSDCDP00010014572.1"/>
    <property type="gene ID" value="ENSDCDG00010006647.1"/>
</dbReference>
<reference evidence="3" key="3">
    <citation type="submission" date="2025-09" db="UniProtKB">
        <authorList>
            <consortium name="Ensembl"/>
        </authorList>
    </citation>
    <scope>IDENTIFICATION</scope>
</reference>
<dbReference type="Proteomes" id="UP000694580">
    <property type="component" value="Chromosome 2"/>
</dbReference>
<keyword evidence="4" id="KW-1185">Reference proteome</keyword>
<reference evidence="3 4" key="1">
    <citation type="submission" date="2020-06" db="EMBL/GenBank/DDBJ databases">
        <authorList>
            <consortium name="Wellcome Sanger Institute Data Sharing"/>
        </authorList>
    </citation>
    <scope>NUCLEOTIDE SEQUENCE [LARGE SCALE GENOMIC DNA]</scope>
</reference>
<evidence type="ECO:0000256" key="2">
    <source>
        <dbReference type="ARBA" id="ARBA00022840"/>
    </source>
</evidence>
<keyword evidence="2" id="KW-0067">ATP-binding</keyword>
<dbReference type="SUPFAM" id="SSF52540">
    <property type="entry name" value="P-loop containing nucleoside triphosphate hydrolases"/>
    <property type="match status" value="1"/>
</dbReference>
<dbReference type="AlphaFoldDB" id="A0AAY4B0Q7"/>
<dbReference type="GO" id="GO:0005524">
    <property type="term" value="F:ATP binding"/>
    <property type="evidence" value="ECO:0007669"/>
    <property type="project" value="UniProtKB-KW"/>
</dbReference>
<evidence type="ECO:0000313" key="4">
    <source>
        <dbReference type="Proteomes" id="UP000694580"/>
    </source>
</evidence>
<dbReference type="GeneTree" id="ENSGT00940000158533"/>
<name>A0AAY4B0Q7_9TELE</name>
<sequence>NCALFHACTKPLTDIKKVTKKDCRRGVVNNQLCSWSFHVDGVLHHAPQEEVYNRVARPVVLAALEGYNGTAMMSVSSSELGKCEIMGNHRVSLATLSVTGVWGRVVVALW</sequence>
<organism evidence="3 4">
    <name type="scientific">Denticeps clupeoides</name>
    <name type="common">denticle herring</name>
    <dbReference type="NCBI Taxonomy" id="299321"/>
    <lineage>
        <taxon>Eukaryota</taxon>
        <taxon>Metazoa</taxon>
        <taxon>Chordata</taxon>
        <taxon>Craniata</taxon>
        <taxon>Vertebrata</taxon>
        <taxon>Euteleostomi</taxon>
        <taxon>Actinopterygii</taxon>
        <taxon>Neopterygii</taxon>
        <taxon>Teleostei</taxon>
        <taxon>Clupei</taxon>
        <taxon>Clupeiformes</taxon>
        <taxon>Denticipitoidei</taxon>
        <taxon>Denticipitidae</taxon>
        <taxon>Denticeps</taxon>
    </lineage>
</organism>